<evidence type="ECO:0000256" key="3">
    <source>
        <dbReference type="ARBA" id="ARBA00022676"/>
    </source>
</evidence>
<keyword evidence="5 14" id="KW-0812">Transmembrane</keyword>
<keyword evidence="7" id="KW-0573">Peptidoglycan synthesis</keyword>
<dbReference type="InterPro" id="IPR050396">
    <property type="entry name" value="Glycosyltr_51/Transpeptidase"/>
</dbReference>
<feature type="region of interest" description="Disordered" evidence="13">
    <location>
        <begin position="1"/>
        <end position="23"/>
    </location>
</feature>
<gene>
    <name evidence="17" type="ORF">KQI82_08110</name>
</gene>
<keyword evidence="6" id="KW-0133">Cell shape</keyword>
<dbReference type="PANTHER" id="PTHR32282">
    <property type="entry name" value="BINDING PROTEIN TRANSPEPTIDASE, PUTATIVE-RELATED"/>
    <property type="match status" value="1"/>
</dbReference>
<evidence type="ECO:0000256" key="8">
    <source>
        <dbReference type="ARBA" id="ARBA00022989"/>
    </source>
</evidence>
<reference evidence="17 18" key="1">
    <citation type="submission" date="2021-06" db="EMBL/GenBank/DDBJ databases">
        <authorList>
            <person name="Sun Q."/>
            <person name="Li D."/>
        </authorList>
    </citation>
    <scope>NUCLEOTIDE SEQUENCE [LARGE SCALE GENOMIC DNA]</scope>
    <source>
        <strain evidence="17 18">MSJ-2</strain>
    </source>
</reference>
<evidence type="ECO:0000313" key="18">
    <source>
        <dbReference type="Proteomes" id="UP000787672"/>
    </source>
</evidence>
<evidence type="ECO:0000259" key="15">
    <source>
        <dbReference type="Pfam" id="PF00905"/>
    </source>
</evidence>
<dbReference type="Pfam" id="PF00912">
    <property type="entry name" value="Transgly"/>
    <property type="match status" value="1"/>
</dbReference>
<dbReference type="InterPro" id="IPR001460">
    <property type="entry name" value="PCN-bd_Tpept"/>
</dbReference>
<feature type="domain" description="Glycosyl transferase family 51" evidence="16">
    <location>
        <begin position="90"/>
        <end position="264"/>
    </location>
</feature>
<keyword evidence="2" id="KW-1003">Cell membrane</keyword>
<evidence type="ECO:0000256" key="12">
    <source>
        <dbReference type="ARBA" id="ARBA00049902"/>
    </source>
</evidence>
<accession>A0ABS6FB45</accession>
<keyword evidence="8 14" id="KW-1133">Transmembrane helix</keyword>
<comment type="subcellular location">
    <subcellularLocation>
        <location evidence="1">Membrane</location>
    </subcellularLocation>
</comment>
<feature type="domain" description="Penicillin-binding protein transpeptidase" evidence="15">
    <location>
        <begin position="373"/>
        <end position="624"/>
    </location>
</feature>
<keyword evidence="10" id="KW-0961">Cell wall biogenesis/degradation</keyword>
<dbReference type="RefSeq" id="WP_216632302.1">
    <property type="nucleotide sequence ID" value="NZ_JAHLQN010000001.1"/>
</dbReference>
<evidence type="ECO:0000256" key="1">
    <source>
        <dbReference type="ARBA" id="ARBA00004370"/>
    </source>
</evidence>
<dbReference type="EMBL" id="JAHLQN010000001">
    <property type="protein sequence ID" value="MBU5626876.1"/>
    <property type="molecule type" value="Genomic_DNA"/>
</dbReference>
<evidence type="ECO:0000313" key="17">
    <source>
        <dbReference type="EMBL" id="MBU5626876.1"/>
    </source>
</evidence>
<evidence type="ECO:0000259" key="16">
    <source>
        <dbReference type="Pfam" id="PF00912"/>
    </source>
</evidence>
<name>A0ABS6FB45_9FIRM</name>
<keyword evidence="9 14" id="KW-0472">Membrane</keyword>
<keyword evidence="18" id="KW-1185">Reference proteome</keyword>
<protein>
    <recommendedName>
        <fullName evidence="11">peptidoglycan glycosyltransferase</fullName>
        <ecNumber evidence="11">2.4.99.28</ecNumber>
    </recommendedName>
</protein>
<feature type="compositionally biased region" description="Basic residues" evidence="13">
    <location>
        <begin position="11"/>
        <end position="23"/>
    </location>
</feature>
<keyword evidence="3" id="KW-0328">Glycosyltransferase</keyword>
<feature type="compositionally biased region" description="Gly residues" evidence="13">
    <location>
        <begin position="789"/>
        <end position="813"/>
    </location>
</feature>
<evidence type="ECO:0000256" key="5">
    <source>
        <dbReference type="ARBA" id="ARBA00022692"/>
    </source>
</evidence>
<evidence type="ECO:0000256" key="10">
    <source>
        <dbReference type="ARBA" id="ARBA00023316"/>
    </source>
</evidence>
<dbReference type="PANTHER" id="PTHR32282:SF11">
    <property type="entry name" value="PENICILLIN-BINDING PROTEIN 1B"/>
    <property type="match status" value="1"/>
</dbReference>
<evidence type="ECO:0000256" key="9">
    <source>
        <dbReference type="ARBA" id="ARBA00023136"/>
    </source>
</evidence>
<dbReference type="Proteomes" id="UP000787672">
    <property type="component" value="Unassembled WGS sequence"/>
</dbReference>
<dbReference type="InterPro" id="IPR001264">
    <property type="entry name" value="Glyco_trans_51"/>
</dbReference>
<evidence type="ECO:0000256" key="6">
    <source>
        <dbReference type="ARBA" id="ARBA00022960"/>
    </source>
</evidence>
<dbReference type="NCBIfam" id="TIGR02074">
    <property type="entry name" value="PBP_1a_fam"/>
    <property type="match status" value="1"/>
</dbReference>
<dbReference type="EC" id="2.4.99.28" evidence="11"/>
<proteinExistence type="predicted"/>
<evidence type="ECO:0000256" key="11">
    <source>
        <dbReference type="ARBA" id="ARBA00044770"/>
    </source>
</evidence>
<comment type="caution">
    <text evidence="17">The sequence shown here is derived from an EMBL/GenBank/DDBJ whole genome shotgun (WGS) entry which is preliminary data.</text>
</comment>
<sequence>MDHEHQERQPAQRRRRRKKQSTGKRIAKIIGTLMLVFVLTCCFFAGIFMTYVNTTLSKEASLDMSEFTSDQTSFIYYMDRDSGQWEELQILKSEVNRIEVTIDKIPKNLQDACVAIEDARFYTHNGVDWKRTAGAVVNMFFGMRDTFGGSTITQQLIKNLTGDKEGTVKRKVTEIFRALDLEKRYEKSEILEMYLNEIFLGYNCYGVQSASQYYFGKDVSALSLAECASLIGITNNPWVYDPLRNEKSLANNQSRKETILYEMQDQGYITQEEYDSAMAEKVVFTEDATEPEDDSDGVKYNSYFVDQVIRDVSADLAEKLDISEKAATHQLYYNGYKIYTTIDPEIQSIAESVFEDRSNADYTSRKGQPLHSAITIVEPTTGNVVAMVGDVGAKEGDLVWNWATTVRQCGSSIKPIASYAPALDSGVITMASVLDNSPVQLLNGNPWPKNSNGTYTGLMTLSAAVAGSVNAVAVRVNQMLGVSNSYSFLENNLGITTLVDDDLNLSALGLGGLTYGVTTEQMAAAFASFANDGVYNKPRLYTEVRDSSDELVLENPQESQVAMKETTAYFMNKLLKGVVSGGTGGGAYFPGMTIAGKTGTTSDNYDRYFVGYTPYYSAAVWCGYKENEKIVSSVNPSAALWRKVMSKVHEGLSNKDFSKPSSGLVTVQVCKDSGLLATDACAHDIRGESRVQSVEVAKGTEPTETCSLHTEIQYCTEGKCIAGEYCPEDTVTTVSVLDYTRDSFGASVADTPYLLGTLEAAAEEAKAASGTTCTVHTTAPEPPPEEGGEPGGDPGGSGGEGENPGGSGSGSSSGGNTDSPEGGGDNWFDEFWGPSEPSEPIQ</sequence>
<evidence type="ECO:0000256" key="7">
    <source>
        <dbReference type="ARBA" id="ARBA00022984"/>
    </source>
</evidence>
<feature type="compositionally biased region" description="Basic and acidic residues" evidence="13">
    <location>
        <begin position="1"/>
        <end position="10"/>
    </location>
</feature>
<feature type="region of interest" description="Disordered" evidence="13">
    <location>
        <begin position="766"/>
        <end position="842"/>
    </location>
</feature>
<feature type="transmembrane region" description="Helical" evidence="14">
    <location>
        <begin position="26"/>
        <end position="52"/>
    </location>
</feature>
<evidence type="ECO:0000256" key="13">
    <source>
        <dbReference type="SAM" id="MobiDB-lite"/>
    </source>
</evidence>
<evidence type="ECO:0000256" key="4">
    <source>
        <dbReference type="ARBA" id="ARBA00022679"/>
    </source>
</evidence>
<evidence type="ECO:0000256" key="14">
    <source>
        <dbReference type="SAM" id="Phobius"/>
    </source>
</evidence>
<comment type="catalytic activity">
    <reaction evidence="12">
        <text>[GlcNAc-(1-&gt;4)-Mur2Ac(oyl-L-Ala-gamma-D-Glu-L-Lys-D-Ala-D-Ala)](n)-di-trans,octa-cis-undecaprenyl diphosphate + beta-D-GlcNAc-(1-&gt;4)-Mur2Ac(oyl-L-Ala-gamma-D-Glu-L-Lys-D-Ala-D-Ala)-di-trans,octa-cis-undecaprenyl diphosphate = [GlcNAc-(1-&gt;4)-Mur2Ac(oyl-L-Ala-gamma-D-Glu-L-Lys-D-Ala-D-Ala)](n+1)-di-trans,octa-cis-undecaprenyl diphosphate + di-trans,octa-cis-undecaprenyl diphosphate + H(+)</text>
        <dbReference type="Rhea" id="RHEA:23708"/>
        <dbReference type="Rhea" id="RHEA-COMP:9602"/>
        <dbReference type="Rhea" id="RHEA-COMP:9603"/>
        <dbReference type="ChEBI" id="CHEBI:15378"/>
        <dbReference type="ChEBI" id="CHEBI:58405"/>
        <dbReference type="ChEBI" id="CHEBI:60033"/>
        <dbReference type="ChEBI" id="CHEBI:78435"/>
        <dbReference type="EC" id="2.4.99.28"/>
    </reaction>
</comment>
<dbReference type="Pfam" id="PF00905">
    <property type="entry name" value="Transpeptidase"/>
    <property type="match status" value="1"/>
</dbReference>
<evidence type="ECO:0000256" key="2">
    <source>
        <dbReference type="ARBA" id="ARBA00022475"/>
    </source>
</evidence>
<organism evidence="17 18">
    <name type="scientific">Dysosmobacter acutus</name>
    <dbReference type="NCBI Taxonomy" id="2841504"/>
    <lineage>
        <taxon>Bacteria</taxon>
        <taxon>Bacillati</taxon>
        <taxon>Bacillota</taxon>
        <taxon>Clostridia</taxon>
        <taxon>Eubacteriales</taxon>
        <taxon>Oscillospiraceae</taxon>
        <taxon>Dysosmobacter</taxon>
    </lineage>
</organism>
<keyword evidence="4" id="KW-0808">Transferase</keyword>